<keyword evidence="2" id="KW-0472">Membrane</keyword>
<keyword evidence="2" id="KW-0812">Transmembrane</keyword>
<feature type="transmembrane region" description="Helical" evidence="2">
    <location>
        <begin position="159"/>
        <end position="185"/>
    </location>
</feature>
<dbReference type="OrthoDB" id="9806054at2"/>
<keyword evidence="2" id="KW-1133">Transmembrane helix</keyword>
<evidence type="ECO:0000256" key="1">
    <source>
        <dbReference type="SAM" id="MobiDB-lite"/>
    </source>
</evidence>
<proteinExistence type="predicted"/>
<accession>S6A7Q8</accession>
<feature type="region of interest" description="Disordered" evidence="1">
    <location>
        <begin position="228"/>
        <end position="257"/>
    </location>
</feature>
<dbReference type="PATRIC" id="fig|1291379.3.peg.11"/>
<sequence>MVTEKFSLSFFICLFFLFAVIPVFGKELLVDNEGILTADEAVEITDYLKKVSEKSKSDTVIVIVSETGGKTPEEFADDYFDYNGYGQGPEKEGSLLLFVTGNGTSGSRHVHISTHGEKTIFAITDSRIEKLLDTVIDGGLKDGEYKAAFNAYIKRLSGYFYNSLSFMEVAVSLAVGLMMFFAKFFGTQSSYKAKKVQAFYNTDKNAVARFNPVKDVFLSTNTVSRIIPKSNENSSNGKSSTHTSSSGESHGGGGRSF</sequence>
<evidence type="ECO:0000256" key="2">
    <source>
        <dbReference type="SAM" id="Phobius"/>
    </source>
</evidence>
<protein>
    <recommendedName>
        <fullName evidence="3">TPM domain-containing protein</fullName>
    </recommendedName>
</protein>
<organism evidence="4 5">
    <name type="scientific">Treponema pedis str. T A4</name>
    <dbReference type="NCBI Taxonomy" id="1291379"/>
    <lineage>
        <taxon>Bacteria</taxon>
        <taxon>Pseudomonadati</taxon>
        <taxon>Spirochaetota</taxon>
        <taxon>Spirochaetia</taxon>
        <taxon>Spirochaetales</taxon>
        <taxon>Treponemataceae</taxon>
        <taxon>Treponema</taxon>
    </lineage>
</organism>
<feature type="domain" description="TPM" evidence="3">
    <location>
        <begin position="30"/>
        <end position="157"/>
    </location>
</feature>
<dbReference type="EMBL" id="CP004120">
    <property type="protein sequence ID" value="AGT42514.1"/>
    <property type="molecule type" value="Genomic_DNA"/>
</dbReference>
<feature type="compositionally biased region" description="Low complexity" evidence="1">
    <location>
        <begin position="229"/>
        <end position="248"/>
    </location>
</feature>
<dbReference type="KEGG" id="tped:TPE_0011"/>
<dbReference type="Proteomes" id="UP000015620">
    <property type="component" value="Chromosome"/>
</dbReference>
<evidence type="ECO:0000313" key="4">
    <source>
        <dbReference type="EMBL" id="AGT42514.1"/>
    </source>
</evidence>
<keyword evidence="5" id="KW-1185">Reference proteome</keyword>
<dbReference type="GeneID" id="301088772"/>
<reference evidence="4 5" key="1">
    <citation type="journal article" date="2013" name="PLoS ONE">
        <title>Genome-Wide Relatedness of Treponema pedis, from Gingiva and Necrotic Skin Lesions of Pigs, with the Human Oral Pathogen Treponema denticola.</title>
        <authorList>
            <person name="Svartstrom O."/>
            <person name="Mushtaq M."/>
            <person name="Pringle M."/>
            <person name="Segerman B."/>
        </authorList>
    </citation>
    <scope>NUCLEOTIDE SEQUENCE [LARGE SCALE GENOMIC DNA]</scope>
    <source>
        <strain evidence="4">T A4</strain>
    </source>
</reference>
<dbReference type="HOGENOM" id="CLU_060109_1_0_12"/>
<gene>
    <name evidence="4" type="ORF">TPE_0011</name>
</gene>
<evidence type="ECO:0000259" key="3">
    <source>
        <dbReference type="Pfam" id="PF04536"/>
    </source>
</evidence>
<dbReference type="InterPro" id="IPR007621">
    <property type="entry name" value="TPM_dom"/>
</dbReference>
<evidence type="ECO:0000313" key="5">
    <source>
        <dbReference type="Proteomes" id="UP000015620"/>
    </source>
</evidence>
<dbReference type="AlphaFoldDB" id="S6A7Q8"/>
<dbReference type="Pfam" id="PF04536">
    <property type="entry name" value="TPM_phosphatase"/>
    <property type="match status" value="1"/>
</dbReference>
<dbReference type="RefSeq" id="WP_020963814.1">
    <property type="nucleotide sequence ID" value="NC_022097.1"/>
</dbReference>
<name>S6A7Q8_9SPIR</name>
<dbReference type="STRING" id="1291379.TPE_0011"/>
<dbReference type="Gene3D" id="3.10.310.50">
    <property type="match status" value="1"/>
</dbReference>